<dbReference type="GO" id="GO:0046872">
    <property type="term" value="F:metal ion binding"/>
    <property type="evidence" value="ECO:0007669"/>
    <property type="project" value="UniProtKB-KW"/>
</dbReference>
<dbReference type="PANTHER" id="PTHR33337">
    <property type="entry name" value="GFA DOMAIN-CONTAINING PROTEIN"/>
    <property type="match status" value="1"/>
</dbReference>
<name>A0A9W6N2S4_9HYPH</name>
<keyword evidence="2" id="KW-0479">Metal-binding</keyword>
<protein>
    <submittedName>
        <fullName evidence="6">Aldehyde-activating protein</fullName>
    </submittedName>
</protein>
<dbReference type="EMBL" id="BSFK01000007">
    <property type="protein sequence ID" value="GLK76269.1"/>
    <property type="molecule type" value="Genomic_DNA"/>
</dbReference>
<dbReference type="InterPro" id="IPR006913">
    <property type="entry name" value="CENP-V/GFA"/>
</dbReference>
<gene>
    <name evidence="6" type="ORF">GCM10008171_15230</name>
</gene>
<evidence type="ECO:0000313" key="7">
    <source>
        <dbReference type="Proteomes" id="UP001143364"/>
    </source>
</evidence>
<keyword evidence="4" id="KW-0456">Lyase</keyword>
<evidence type="ECO:0000259" key="5">
    <source>
        <dbReference type="PROSITE" id="PS51891"/>
    </source>
</evidence>
<dbReference type="InterPro" id="IPR011057">
    <property type="entry name" value="Mss4-like_sf"/>
</dbReference>
<dbReference type="AlphaFoldDB" id="A0A9W6N2S4"/>
<evidence type="ECO:0000256" key="4">
    <source>
        <dbReference type="ARBA" id="ARBA00023239"/>
    </source>
</evidence>
<proteinExistence type="inferred from homology"/>
<dbReference type="Proteomes" id="UP001143364">
    <property type="component" value="Unassembled WGS sequence"/>
</dbReference>
<evidence type="ECO:0000256" key="3">
    <source>
        <dbReference type="ARBA" id="ARBA00022833"/>
    </source>
</evidence>
<dbReference type="PANTHER" id="PTHR33337:SF40">
    <property type="entry name" value="CENP-V_GFA DOMAIN-CONTAINING PROTEIN-RELATED"/>
    <property type="match status" value="1"/>
</dbReference>
<dbReference type="Pfam" id="PF04828">
    <property type="entry name" value="GFA"/>
    <property type="match status" value="1"/>
</dbReference>
<sequence length="148" mass="15474">MAAGERISGRCLCGEATFEAVLEDGAMHACHCDSCRRWTGGVYLYLPVEPASLSVSGGGARFFQSSAFAERGFCAQCGSTLAFRHLDGRSADVSAQAVEDCGRFPFASEVFVDEQPANYVFAGARARLTGAQSQGLIGAAPTAEAAHV</sequence>
<comment type="caution">
    <text evidence="6">The sequence shown here is derived from an EMBL/GenBank/DDBJ whole genome shotgun (WGS) entry which is preliminary data.</text>
</comment>
<dbReference type="GO" id="GO:0016846">
    <property type="term" value="F:carbon-sulfur lyase activity"/>
    <property type="evidence" value="ECO:0007669"/>
    <property type="project" value="InterPro"/>
</dbReference>
<feature type="domain" description="CENP-V/GFA" evidence="5">
    <location>
        <begin position="7"/>
        <end position="107"/>
    </location>
</feature>
<organism evidence="6 7">
    <name type="scientific">Methylopila jiangsuensis</name>
    <dbReference type="NCBI Taxonomy" id="586230"/>
    <lineage>
        <taxon>Bacteria</taxon>
        <taxon>Pseudomonadati</taxon>
        <taxon>Pseudomonadota</taxon>
        <taxon>Alphaproteobacteria</taxon>
        <taxon>Hyphomicrobiales</taxon>
        <taxon>Methylopilaceae</taxon>
        <taxon>Methylopila</taxon>
    </lineage>
</organism>
<dbReference type="Gene3D" id="3.90.1590.10">
    <property type="entry name" value="glutathione-dependent formaldehyde- activating enzyme (gfa)"/>
    <property type="match status" value="1"/>
</dbReference>
<dbReference type="RefSeq" id="WP_271204216.1">
    <property type="nucleotide sequence ID" value="NZ_BSFK01000007.1"/>
</dbReference>
<evidence type="ECO:0000313" key="6">
    <source>
        <dbReference type="EMBL" id="GLK76269.1"/>
    </source>
</evidence>
<reference evidence="6" key="1">
    <citation type="journal article" date="2014" name="Int. J. Syst. Evol. Microbiol.">
        <title>Complete genome sequence of Corynebacterium casei LMG S-19264T (=DSM 44701T), isolated from a smear-ripened cheese.</title>
        <authorList>
            <consortium name="US DOE Joint Genome Institute (JGI-PGF)"/>
            <person name="Walter F."/>
            <person name="Albersmeier A."/>
            <person name="Kalinowski J."/>
            <person name="Ruckert C."/>
        </authorList>
    </citation>
    <scope>NUCLEOTIDE SEQUENCE</scope>
    <source>
        <strain evidence="6">VKM B-2555</strain>
    </source>
</reference>
<keyword evidence="7" id="KW-1185">Reference proteome</keyword>
<accession>A0A9W6N2S4</accession>
<dbReference type="PROSITE" id="PS51891">
    <property type="entry name" value="CENP_V_GFA"/>
    <property type="match status" value="1"/>
</dbReference>
<evidence type="ECO:0000256" key="1">
    <source>
        <dbReference type="ARBA" id="ARBA00005495"/>
    </source>
</evidence>
<dbReference type="SUPFAM" id="SSF51316">
    <property type="entry name" value="Mss4-like"/>
    <property type="match status" value="1"/>
</dbReference>
<comment type="similarity">
    <text evidence="1">Belongs to the Gfa family.</text>
</comment>
<reference evidence="6" key="2">
    <citation type="submission" date="2023-01" db="EMBL/GenBank/DDBJ databases">
        <authorList>
            <person name="Sun Q."/>
            <person name="Evtushenko L."/>
        </authorList>
    </citation>
    <scope>NUCLEOTIDE SEQUENCE</scope>
    <source>
        <strain evidence="6">VKM B-2555</strain>
    </source>
</reference>
<keyword evidence="3" id="KW-0862">Zinc</keyword>
<evidence type="ECO:0000256" key="2">
    <source>
        <dbReference type="ARBA" id="ARBA00022723"/>
    </source>
</evidence>